<gene>
    <name evidence="2" type="ORF">ACFSC2_21015</name>
</gene>
<dbReference type="SUPFAM" id="SSF49265">
    <property type="entry name" value="Fibronectin type III"/>
    <property type="match status" value="1"/>
</dbReference>
<dbReference type="Proteomes" id="UP001597138">
    <property type="component" value="Unassembled WGS sequence"/>
</dbReference>
<evidence type="ECO:0000313" key="2">
    <source>
        <dbReference type="EMBL" id="MFD1605230.1"/>
    </source>
</evidence>
<dbReference type="RefSeq" id="WP_379813012.1">
    <property type="nucleotide sequence ID" value="NZ_JBHUDZ010000018.1"/>
</dbReference>
<accession>A0ABW4HIQ3</accession>
<dbReference type="InterPro" id="IPR013783">
    <property type="entry name" value="Ig-like_fold"/>
</dbReference>
<protein>
    <recommendedName>
        <fullName evidence="1">Fibronectin type-III domain-containing protein</fullName>
    </recommendedName>
</protein>
<comment type="caution">
    <text evidence="2">The sequence shown here is derived from an EMBL/GenBank/DDBJ whole genome shotgun (WGS) entry which is preliminary data.</text>
</comment>
<organism evidence="2 3">
    <name type="scientific">Flavobacterium artemisiae</name>
    <dbReference type="NCBI Taxonomy" id="2126556"/>
    <lineage>
        <taxon>Bacteria</taxon>
        <taxon>Pseudomonadati</taxon>
        <taxon>Bacteroidota</taxon>
        <taxon>Flavobacteriia</taxon>
        <taxon>Flavobacteriales</taxon>
        <taxon>Flavobacteriaceae</taxon>
        <taxon>Flavobacterium</taxon>
    </lineage>
</organism>
<reference evidence="3" key="1">
    <citation type="journal article" date="2019" name="Int. J. Syst. Evol. Microbiol.">
        <title>The Global Catalogue of Microorganisms (GCM) 10K type strain sequencing project: providing services to taxonomists for standard genome sequencing and annotation.</title>
        <authorList>
            <consortium name="The Broad Institute Genomics Platform"/>
            <consortium name="The Broad Institute Genome Sequencing Center for Infectious Disease"/>
            <person name="Wu L."/>
            <person name="Ma J."/>
        </authorList>
    </citation>
    <scope>NUCLEOTIDE SEQUENCE [LARGE SCALE GENOMIC DNA]</scope>
    <source>
        <strain evidence="3">CCUG 70865</strain>
    </source>
</reference>
<keyword evidence="3" id="KW-1185">Reference proteome</keyword>
<sequence length="429" mass="47201">MVLKPALSWQAATDPDGDAVTYSLYLDKNAQPTTLIKAGITATGFTLVTALTHNTIYYWKVVATDAKGAKTESNVFKFTTETAANPNQPPKAFVLTAPTNNATSIALNPTLSWQAATDPDGDAITYQLYLDKNTSPTTLVKDGIAATSHLLTTALTNNTVYYWKIVVTDTKGAKTESSVFKFTTLATAPATVSLPVKTIYKNASGTVIKTSTITYDGQKRLSKTVVINNQNANLSVTSTFSYANGKITQVVDWNDPAKPQEKFVFFYDGNGMKNEEWYSGGTLYYTYEWFYRPDGGKERRIKNTSGNLVTTDYYRFSTTGNIERVVIDNVSGEDIEYTFSNYDNKLRAISGSVLNNVLPVLLLGFNGTNLPAPNNPLSYTEKSLTTGNMIASQTLEHTYNNKNQVTLMKLKDSDSGALIETRTSEYQEF</sequence>
<evidence type="ECO:0000259" key="1">
    <source>
        <dbReference type="PROSITE" id="PS50853"/>
    </source>
</evidence>
<dbReference type="EMBL" id="JBHUDZ010000018">
    <property type="protein sequence ID" value="MFD1605230.1"/>
    <property type="molecule type" value="Genomic_DNA"/>
</dbReference>
<name>A0ABW4HIQ3_9FLAO</name>
<dbReference type="InterPro" id="IPR003961">
    <property type="entry name" value="FN3_dom"/>
</dbReference>
<feature type="domain" description="Fibronectin type-III" evidence="1">
    <location>
        <begin position="94"/>
        <end position="187"/>
    </location>
</feature>
<dbReference type="InterPro" id="IPR036116">
    <property type="entry name" value="FN3_sf"/>
</dbReference>
<proteinExistence type="predicted"/>
<dbReference type="PROSITE" id="PS50853">
    <property type="entry name" value="FN3"/>
    <property type="match status" value="1"/>
</dbReference>
<dbReference type="Gene3D" id="2.60.40.10">
    <property type="entry name" value="Immunoglobulins"/>
    <property type="match status" value="2"/>
</dbReference>
<evidence type="ECO:0000313" key="3">
    <source>
        <dbReference type="Proteomes" id="UP001597138"/>
    </source>
</evidence>
<dbReference type="Gene3D" id="3.90.930.1">
    <property type="match status" value="1"/>
</dbReference>